<dbReference type="Pfam" id="PF01232">
    <property type="entry name" value="Mannitol_dh"/>
    <property type="match status" value="1"/>
</dbReference>
<dbReference type="PROSITE" id="PS00974">
    <property type="entry name" value="MANNITOL_DHGENASE"/>
    <property type="match status" value="1"/>
</dbReference>
<evidence type="ECO:0000259" key="7">
    <source>
        <dbReference type="Pfam" id="PF08125"/>
    </source>
</evidence>
<evidence type="ECO:0000256" key="1">
    <source>
        <dbReference type="ARBA" id="ARBA00006541"/>
    </source>
</evidence>
<comment type="similarity">
    <text evidence="1">Belongs to the mannitol dehydrogenase family.</text>
</comment>
<dbReference type="InterPro" id="IPR023027">
    <property type="entry name" value="Mannitol_DH_CS"/>
</dbReference>
<evidence type="ECO:0000256" key="4">
    <source>
        <dbReference type="ARBA" id="ARBA00038970"/>
    </source>
</evidence>
<dbReference type="InterPro" id="IPR036291">
    <property type="entry name" value="NAD(P)-bd_dom_sf"/>
</dbReference>
<dbReference type="InterPro" id="IPR050988">
    <property type="entry name" value="Mannitol_DH/Oxidoreductase"/>
</dbReference>
<feature type="domain" description="Mannitol dehydrogenase C-terminal" evidence="7">
    <location>
        <begin position="293"/>
        <end position="481"/>
    </location>
</feature>
<dbReference type="InterPro" id="IPR013118">
    <property type="entry name" value="Mannitol_DH_C"/>
</dbReference>
<dbReference type="EC" id="1.1.1.67" evidence="4"/>
<dbReference type="GO" id="GO:0019594">
    <property type="term" value="P:mannitol metabolic process"/>
    <property type="evidence" value="ECO:0007669"/>
    <property type="project" value="InterPro"/>
</dbReference>
<dbReference type="PRINTS" id="PR00084">
    <property type="entry name" value="MTLDHDRGNASE"/>
</dbReference>
<evidence type="ECO:0000256" key="5">
    <source>
        <dbReference type="ARBA" id="ARBA00047733"/>
    </source>
</evidence>
<evidence type="ECO:0000259" key="6">
    <source>
        <dbReference type="Pfam" id="PF01232"/>
    </source>
</evidence>
<keyword evidence="2" id="KW-0560">Oxidoreductase</keyword>
<evidence type="ECO:0000256" key="2">
    <source>
        <dbReference type="ARBA" id="ARBA00023002"/>
    </source>
</evidence>
<feature type="domain" description="Mannitol dehydrogenase N-terminal" evidence="6">
    <location>
        <begin position="30"/>
        <end position="283"/>
    </location>
</feature>
<accession>A0A7S3P503</accession>
<sequence length="498" mass="54717">MSLSQSILPALKEAGKLTVPKYDPKLLSAGILHLGVGNFHRSHFATYMNDLFIDNAETNKEWGIIGGGIMSFDADKRSLLESQDWLQTVVEQDATSSKASIVGSMIDFLPVDYINKQHKELQAAFINPAIKIVSLTVTEGGYYLSDGKFNLTAPDIQHDVTSPDAPHTIFGMMVKALKIRREAGIPPFTVLSCDNMPHNGKVTKSVVVSLAKAMYGDEMSEWIGKEVPFPSSMVDRITPGSTDATKAFVKETYGYEDKAPIFCEPFRQWVIEDAFPLGRPAWETLENVTIVKDVEPFETMKIRILNGGHASLCYPSALLGVKYIHEAMEHPTIGPFLDALERNEIIPTVPPVPNTDLTEYWGLISKRFSNPVLQDTIGRNCYDGASRQPKFIVPTVADGLKAGTSVDGLALVSAMWCRYCMGTTEAGETIAPNDPQWDGLQKLAQSAKTDPNVWLGMNDVYGDVGLNPIFKDAFSKALTKVQTKGVETAMKEYVASHA</sequence>
<reference evidence="8" key="1">
    <citation type="submission" date="2021-01" db="EMBL/GenBank/DDBJ databases">
        <authorList>
            <person name="Corre E."/>
            <person name="Pelletier E."/>
            <person name="Niang G."/>
            <person name="Scheremetjew M."/>
            <person name="Finn R."/>
            <person name="Kale V."/>
            <person name="Holt S."/>
            <person name="Cochrane G."/>
            <person name="Meng A."/>
            <person name="Brown T."/>
            <person name="Cohen L."/>
        </authorList>
    </citation>
    <scope>NUCLEOTIDE SEQUENCE</scope>
    <source>
        <strain evidence="8">CCMP127</strain>
    </source>
</reference>
<evidence type="ECO:0000313" key="8">
    <source>
        <dbReference type="EMBL" id="CAE0403767.1"/>
    </source>
</evidence>
<proteinExistence type="inferred from homology"/>
<dbReference type="InterPro" id="IPR013131">
    <property type="entry name" value="Mannitol_DH_N"/>
</dbReference>
<gene>
    <name evidence="8" type="ORF">ACOF00016_LOCUS1957</name>
</gene>
<dbReference type="SUPFAM" id="SSF48179">
    <property type="entry name" value="6-phosphogluconate dehydrogenase C-terminal domain-like"/>
    <property type="match status" value="1"/>
</dbReference>
<dbReference type="Pfam" id="PF08125">
    <property type="entry name" value="Mannitol_dh_C"/>
    <property type="match status" value="1"/>
</dbReference>
<dbReference type="SUPFAM" id="SSF51735">
    <property type="entry name" value="NAD(P)-binding Rossmann-fold domains"/>
    <property type="match status" value="1"/>
</dbReference>
<dbReference type="Gene3D" id="3.40.50.720">
    <property type="entry name" value="NAD(P)-binding Rossmann-like Domain"/>
    <property type="match status" value="1"/>
</dbReference>
<protein>
    <recommendedName>
        <fullName evidence="4">mannitol 2-dehydrogenase</fullName>
        <ecNumber evidence="4">1.1.1.67</ecNumber>
    </recommendedName>
</protein>
<dbReference type="PANTHER" id="PTHR43362">
    <property type="entry name" value="MANNITOL DEHYDROGENASE DSF1-RELATED"/>
    <property type="match status" value="1"/>
</dbReference>
<evidence type="ECO:0000256" key="3">
    <source>
        <dbReference type="ARBA" id="ARBA00023027"/>
    </source>
</evidence>
<dbReference type="GO" id="GO:0050086">
    <property type="term" value="F:mannitol 2-dehydrogenase activity"/>
    <property type="evidence" value="ECO:0007669"/>
    <property type="project" value="UniProtKB-EC"/>
</dbReference>
<dbReference type="AlphaFoldDB" id="A0A7S3P503"/>
<dbReference type="PANTHER" id="PTHR43362:SF1">
    <property type="entry name" value="MANNITOL DEHYDROGENASE 2-RELATED"/>
    <property type="match status" value="1"/>
</dbReference>
<organism evidence="8">
    <name type="scientific">Amphora coffeiformis</name>
    <dbReference type="NCBI Taxonomy" id="265554"/>
    <lineage>
        <taxon>Eukaryota</taxon>
        <taxon>Sar</taxon>
        <taxon>Stramenopiles</taxon>
        <taxon>Ochrophyta</taxon>
        <taxon>Bacillariophyta</taxon>
        <taxon>Bacillariophyceae</taxon>
        <taxon>Bacillariophycidae</taxon>
        <taxon>Thalassiophysales</taxon>
        <taxon>Catenulaceae</taxon>
        <taxon>Amphora</taxon>
    </lineage>
</organism>
<dbReference type="InterPro" id="IPR000669">
    <property type="entry name" value="Mannitol_DH"/>
</dbReference>
<dbReference type="EMBL" id="HBIM01002238">
    <property type="protein sequence ID" value="CAE0403767.1"/>
    <property type="molecule type" value="Transcribed_RNA"/>
</dbReference>
<name>A0A7S3P503_9STRA</name>
<comment type="catalytic activity">
    <reaction evidence="5">
        <text>D-mannitol + NAD(+) = D-fructose + NADH + H(+)</text>
        <dbReference type="Rhea" id="RHEA:12084"/>
        <dbReference type="ChEBI" id="CHEBI:15378"/>
        <dbReference type="ChEBI" id="CHEBI:16899"/>
        <dbReference type="ChEBI" id="CHEBI:37721"/>
        <dbReference type="ChEBI" id="CHEBI:57540"/>
        <dbReference type="ChEBI" id="CHEBI:57945"/>
        <dbReference type="EC" id="1.1.1.67"/>
    </reaction>
</comment>
<dbReference type="InterPro" id="IPR013328">
    <property type="entry name" value="6PGD_dom2"/>
</dbReference>
<keyword evidence="3" id="KW-0520">NAD</keyword>
<dbReference type="InterPro" id="IPR008927">
    <property type="entry name" value="6-PGluconate_DH-like_C_sf"/>
</dbReference>
<dbReference type="Gene3D" id="1.10.1040.10">
    <property type="entry name" value="N-(1-d-carboxylethyl)-l-norvaline Dehydrogenase, domain 2"/>
    <property type="match status" value="1"/>
</dbReference>